<proteinExistence type="predicted"/>
<accession>M0MY58</accession>
<protein>
    <submittedName>
        <fullName evidence="2">Uncharacterized protein</fullName>
    </submittedName>
</protein>
<dbReference type="AlphaFoldDB" id="M0MY58"/>
<reference evidence="2 3" key="1">
    <citation type="journal article" date="2014" name="PLoS Genet.">
        <title>Phylogenetically driven sequencing of extremely halophilic archaea reveals strategies for static and dynamic osmo-response.</title>
        <authorList>
            <person name="Becker E.A."/>
            <person name="Seitzer P.M."/>
            <person name="Tritt A."/>
            <person name="Larsen D."/>
            <person name="Krusor M."/>
            <person name="Yao A.I."/>
            <person name="Wu D."/>
            <person name="Madern D."/>
            <person name="Eisen J.A."/>
            <person name="Darling A.E."/>
            <person name="Facciotti M.T."/>
        </authorList>
    </citation>
    <scope>NUCLEOTIDE SEQUENCE [LARGE SCALE GENOMIC DNA]</scope>
    <source>
        <strain evidence="2 3">DSM 8989</strain>
    </source>
</reference>
<evidence type="ECO:0000256" key="1">
    <source>
        <dbReference type="SAM" id="MobiDB-lite"/>
    </source>
</evidence>
<feature type="compositionally biased region" description="Low complexity" evidence="1">
    <location>
        <begin position="85"/>
        <end position="113"/>
    </location>
</feature>
<comment type="caution">
    <text evidence="2">The sequence shown here is derived from an EMBL/GenBank/DDBJ whole genome shotgun (WGS) entry which is preliminary data.</text>
</comment>
<name>M0MY58_9EURY</name>
<evidence type="ECO:0000313" key="3">
    <source>
        <dbReference type="Proteomes" id="UP000011625"/>
    </source>
</evidence>
<sequence length="255" mass="26463">MSCFSVIAGEPIRNRSADRFVPETMAERKTTEEVIPRTRPEWGMTGRFAPVLLAVLLLLAGCSQLASAPNEQPENTTVAGTDVQSATPSPTTTNATANATTTPNTTAAANTTTETIQGQAPTSSTPTATETTTPTRTSTAAPTTTGTPSPTATPSLESHFVVIIGGSPDDKVTYDFSVTGTIERRGESYGAPINDDGVTRDPDIDIISPNGSSVSGRLGGGGDAYRITGEITDFEAASEGAVDVYVDGERIETDD</sequence>
<dbReference type="PATRIC" id="fig|1227456.3.peg.3245"/>
<evidence type="ECO:0000313" key="2">
    <source>
        <dbReference type="EMBL" id="EMA49789.1"/>
    </source>
</evidence>
<feature type="compositionally biased region" description="Low complexity" evidence="1">
    <location>
        <begin position="120"/>
        <end position="155"/>
    </location>
</feature>
<keyword evidence="3" id="KW-1185">Reference proteome</keyword>
<gene>
    <name evidence="2" type="ORF">C450_15980</name>
</gene>
<feature type="region of interest" description="Disordered" evidence="1">
    <location>
        <begin position="67"/>
        <end position="156"/>
    </location>
</feature>
<dbReference type="Proteomes" id="UP000011625">
    <property type="component" value="Unassembled WGS sequence"/>
</dbReference>
<organism evidence="2 3">
    <name type="scientific">Halococcus salifodinae DSM 8989</name>
    <dbReference type="NCBI Taxonomy" id="1227456"/>
    <lineage>
        <taxon>Archaea</taxon>
        <taxon>Methanobacteriati</taxon>
        <taxon>Methanobacteriota</taxon>
        <taxon>Stenosarchaea group</taxon>
        <taxon>Halobacteria</taxon>
        <taxon>Halobacteriales</taxon>
        <taxon>Halococcaceae</taxon>
        <taxon>Halococcus</taxon>
    </lineage>
</organism>
<dbReference type="EMBL" id="AOME01000076">
    <property type="protein sequence ID" value="EMA49789.1"/>
    <property type="molecule type" value="Genomic_DNA"/>
</dbReference>
<feature type="compositionally biased region" description="Polar residues" evidence="1">
    <location>
        <begin position="67"/>
        <end position="84"/>
    </location>
</feature>